<gene>
    <name evidence="3" type="ORF">JN10_1441</name>
</gene>
<dbReference type="STRING" id="476157.GCA_001663155_01913"/>
<evidence type="ECO:0000313" key="4">
    <source>
        <dbReference type="Proteomes" id="UP000320547"/>
    </source>
</evidence>
<evidence type="ECO:0000256" key="1">
    <source>
        <dbReference type="SAM" id="SignalP"/>
    </source>
</evidence>
<feature type="chain" id="PRO_5021886911" evidence="1">
    <location>
        <begin position="24"/>
        <end position="595"/>
    </location>
</feature>
<dbReference type="Proteomes" id="UP000320547">
    <property type="component" value="Unassembled WGS sequence"/>
</dbReference>
<sequence>MQTIKRFVVPALALAVLTSPAQAMPEDVAEMRQIIAGEFGGNANAYVEEEAKDFRRMACRQRNDLLKTLLEDGLELDRLTYKTHVDAAYCAYQKEAGSTLGLILTPDLMTQWEESTFGQKYTMSPFQGAIYANEYDLVKVFLENGVHQAFNDKELAVLTREEQLLLVVNWANDAGKEQAIRAFHDAGFSHIVAAAQNEANIRYVRARVGKEGGGGGLLRTIAGGVAGAYLGGTTGAALGILNGGTSGSDNEAEIDPTKPLPLATNRAELGMMLAPVTLPKPGLEVQEIGVDGPASFTDIAKGDIIVAIGGMPVARRGSLYVATEKVNDAEQFEVDYIRDGERRTAIFGLAQPEPALVELQAQPATSASSSNVSSEDTTLAELERLADLRDRGVLSDEEFAAMKARILGADTKATESTSGPSESTPISEAFGVRMGQPIADLSIVKQHPNGRYKVSSPVSDPDLDSLVVRATPETGVCAVEMFGATYENDRRGQAVLAAYNRQRQELDRLYGAGEETDVLRKNSEAADADDYAQSFWLGHRVKSSAWRIDGALGTRSVYLDVFASGPYDLYLKVSHTFSNFNRCQSIIEAQSTEDS</sequence>
<keyword evidence="1" id="KW-0732">Signal</keyword>
<dbReference type="AlphaFoldDB" id="A0A562UW00"/>
<name>A0A562UW00_9SPHN</name>
<keyword evidence="4" id="KW-1185">Reference proteome</keyword>
<dbReference type="EMBL" id="VLLK01000001">
    <property type="protein sequence ID" value="TWJ09795.1"/>
    <property type="molecule type" value="Genomic_DNA"/>
</dbReference>
<dbReference type="InterPro" id="IPR036034">
    <property type="entry name" value="PDZ_sf"/>
</dbReference>
<comment type="caution">
    <text evidence="3">The sequence shown here is derived from an EMBL/GenBank/DDBJ whole genome shotgun (WGS) entry which is preliminary data.</text>
</comment>
<dbReference type="Gene3D" id="2.30.42.10">
    <property type="match status" value="1"/>
</dbReference>
<reference evidence="3 4" key="1">
    <citation type="submission" date="2019-07" db="EMBL/GenBank/DDBJ databases">
        <title>Genomic Encyclopedia of Archaeal and Bacterial Type Strains, Phase II (KMG-II): from individual species to whole genera.</title>
        <authorList>
            <person name="Goeker M."/>
        </authorList>
    </citation>
    <scope>NUCLEOTIDE SEQUENCE [LARGE SCALE GENOMIC DNA]</scope>
    <source>
        <strain evidence="3 4">ATCC BAA-2084</strain>
    </source>
</reference>
<evidence type="ECO:0000313" key="3">
    <source>
        <dbReference type="EMBL" id="TWJ09795.1"/>
    </source>
</evidence>
<dbReference type="InterPro" id="IPR018649">
    <property type="entry name" value="SHOCT"/>
</dbReference>
<evidence type="ECO:0000259" key="2">
    <source>
        <dbReference type="Pfam" id="PF09851"/>
    </source>
</evidence>
<dbReference type="RefSeq" id="WP_067600409.1">
    <property type="nucleotide sequence ID" value="NZ_CP015963.1"/>
</dbReference>
<dbReference type="Pfam" id="PF09851">
    <property type="entry name" value="SHOCT"/>
    <property type="match status" value="1"/>
</dbReference>
<feature type="domain" description="SHOCT" evidence="2">
    <location>
        <begin position="380"/>
        <end position="407"/>
    </location>
</feature>
<proteinExistence type="predicted"/>
<accession>A0A562UW00</accession>
<feature type="signal peptide" evidence="1">
    <location>
        <begin position="1"/>
        <end position="23"/>
    </location>
</feature>
<protein>
    <submittedName>
        <fullName evidence="3">Putative oligomerization/nucleic acid binding protein</fullName>
    </submittedName>
</protein>
<organism evidence="3 4">
    <name type="scientific">Altererythrobacter ishigakiensis</name>
    <dbReference type="NCBI Taxonomy" id="476157"/>
    <lineage>
        <taxon>Bacteria</taxon>
        <taxon>Pseudomonadati</taxon>
        <taxon>Pseudomonadota</taxon>
        <taxon>Alphaproteobacteria</taxon>
        <taxon>Sphingomonadales</taxon>
        <taxon>Erythrobacteraceae</taxon>
        <taxon>Altererythrobacter</taxon>
    </lineage>
</organism>
<dbReference type="SUPFAM" id="SSF50156">
    <property type="entry name" value="PDZ domain-like"/>
    <property type="match status" value="1"/>
</dbReference>